<sequence length="50" mass="5771">MLKLEKCKKILQAGGKKYSDEDVKKLRDELYRMASIVNDVKAIEDGKLEE</sequence>
<accession>A0A9X1VV94</accession>
<dbReference type="EMBL" id="JAKQYM010000012">
    <property type="protein sequence ID" value="MCI2230236.1"/>
    <property type="molecule type" value="Genomic_DNA"/>
</dbReference>
<comment type="caution">
    <text evidence="1">The sequence shown here is derived from an EMBL/GenBank/DDBJ whole genome shotgun (WGS) entry which is preliminary data.</text>
</comment>
<dbReference type="AlphaFoldDB" id="A0A9X1VV94"/>
<dbReference type="Proteomes" id="UP001139369">
    <property type="component" value="Unassembled WGS sequence"/>
</dbReference>
<evidence type="ECO:0000313" key="1">
    <source>
        <dbReference type="EMBL" id="MCI2230236.1"/>
    </source>
</evidence>
<gene>
    <name evidence="1" type="ORF">MC378_13745</name>
</gene>
<organism evidence="1 2">
    <name type="scientific">Polaribacter marinus</name>
    <dbReference type="NCBI Taxonomy" id="2916838"/>
    <lineage>
        <taxon>Bacteria</taxon>
        <taxon>Pseudomonadati</taxon>
        <taxon>Bacteroidota</taxon>
        <taxon>Flavobacteriia</taxon>
        <taxon>Flavobacteriales</taxon>
        <taxon>Flavobacteriaceae</taxon>
    </lineage>
</organism>
<evidence type="ECO:0000313" key="2">
    <source>
        <dbReference type="Proteomes" id="UP001139369"/>
    </source>
</evidence>
<reference evidence="1" key="1">
    <citation type="submission" date="2022-02" db="EMBL/GenBank/DDBJ databases">
        <title>Polaribacter sp. MSW13, isolated from seawater.</title>
        <authorList>
            <person name="Kristyanto S."/>
            <person name="Jung J."/>
            <person name="Jeon C.O."/>
        </authorList>
    </citation>
    <scope>NUCLEOTIDE SEQUENCE</scope>
    <source>
        <strain evidence="1">MSW13</strain>
    </source>
</reference>
<proteinExistence type="predicted"/>
<name>A0A9X1VV94_9FLAO</name>
<dbReference type="RefSeq" id="WP_242179346.1">
    <property type="nucleotide sequence ID" value="NZ_JAKQYM010000012.1"/>
</dbReference>
<protein>
    <submittedName>
        <fullName evidence="1">Uncharacterized protein</fullName>
    </submittedName>
</protein>
<keyword evidence="2" id="KW-1185">Reference proteome</keyword>